<protein>
    <submittedName>
        <fullName evidence="1">Uncharacterized protein</fullName>
    </submittedName>
</protein>
<comment type="caution">
    <text evidence="1">The sequence shown here is derived from an EMBL/GenBank/DDBJ whole genome shotgun (WGS) entry which is preliminary data.</text>
</comment>
<organism evidence="1 2">
    <name type="scientific">Pseudanabaena galeata UHCC 0370</name>
    <dbReference type="NCBI Taxonomy" id="3110310"/>
    <lineage>
        <taxon>Bacteria</taxon>
        <taxon>Bacillati</taxon>
        <taxon>Cyanobacteriota</taxon>
        <taxon>Cyanophyceae</taxon>
        <taxon>Pseudanabaenales</taxon>
        <taxon>Pseudanabaenaceae</taxon>
        <taxon>Pseudanabaena</taxon>
    </lineage>
</organism>
<evidence type="ECO:0000313" key="2">
    <source>
        <dbReference type="Proteomes" id="UP001301388"/>
    </source>
</evidence>
<dbReference type="Proteomes" id="UP001301388">
    <property type="component" value="Unassembled WGS sequence"/>
</dbReference>
<gene>
    <name evidence="1" type="ORF">VB774_13405</name>
</gene>
<accession>A0ABU5TK24</accession>
<evidence type="ECO:0000313" key="1">
    <source>
        <dbReference type="EMBL" id="MEA5478619.1"/>
    </source>
</evidence>
<keyword evidence="2" id="KW-1185">Reference proteome</keyword>
<dbReference type="RefSeq" id="WP_323262070.1">
    <property type="nucleotide sequence ID" value="NZ_JAYGIE010000076.1"/>
</dbReference>
<proteinExistence type="predicted"/>
<dbReference type="EMBL" id="JAYGIE010000076">
    <property type="protein sequence ID" value="MEA5478619.1"/>
    <property type="molecule type" value="Genomic_DNA"/>
</dbReference>
<sequence length="64" mass="7448">MFRLKRVSDRLFPSNSFSRKLRNASSLCDRQLSQFINFCWLRPIALIVKSEAIAYSHQILSVST</sequence>
<reference evidence="1 2" key="1">
    <citation type="submission" date="2023-12" db="EMBL/GenBank/DDBJ databases">
        <title>Baltic Sea Cyanobacteria.</title>
        <authorList>
            <person name="Delbaje E."/>
            <person name="Fewer D.P."/>
            <person name="Shishido T.K."/>
        </authorList>
    </citation>
    <scope>NUCLEOTIDE SEQUENCE [LARGE SCALE GENOMIC DNA]</scope>
    <source>
        <strain evidence="1 2">UHCC 0370</strain>
    </source>
</reference>
<name>A0ABU5TK24_9CYAN</name>